<proteinExistence type="predicted"/>
<feature type="transmembrane region" description="Helical" evidence="6">
    <location>
        <begin position="12"/>
        <end position="39"/>
    </location>
</feature>
<evidence type="ECO:0000256" key="5">
    <source>
        <dbReference type="ARBA" id="ARBA00023136"/>
    </source>
</evidence>
<feature type="transmembrane region" description="Helical" evidence="6">
    <location>
        <begin position="153"/>
        <end position="173"/>
    </location>
</feature>
<evidence type="ECO:0000256" key="3">
    <source>
        <dbReference type="ARBA" id="ARBA00022692"/>
    </source>
</evidence>
<dbReference type="GO" id="GO:0005886">
    <property type="term" value="C:plasma membrane"/>
    <property type="evidence" value="ECO:0007669"/>
    <property type="project" value="UniProtKB-SubCell"/>
</dbReference>
<dbReference type="STRING" id="123899.SAMEA3906487_02441"/>
<dbReference type="PANTHER" id="PTHR30250">
    <property type="entry name" value="PST FAMILY PREDICTED COLANIC ACID TRANSPORTER"/>
    <property type="match status" value="1"/>
</dbReference>
<dbReference type="eggNOG" id="COG2244">
    <property type="taxonomic scope" value="Bacteria"/>
</dbReference>
<keyword evidence="8" id="KW-1185">Reference proteome</keyword>
<dbReference type="AlphaFoldDB" id="A0A157NC31"/>
<feature type="transmembrane region" description="Helical" evidence="6">
    <location>
        <begin position="45"/>
        <end position="75"/>
    </location>
</feature>
<evidence type="ECO:0000256" key="2">
    <source>
        <dbReference type="ARBA" id="ARBA00022475"/>
    </source>
</evidence>
<keyword evidence="2" id="KW-1003">Cell membrane</keyword>
<dbReference type="InterPro" id="IPR050833">
    <property type="entry name" value="Poly_Biosynth_Transport"/>
</dbReference>
<comment type="subcellular location">
    <subcellularLocation>
        <location evidence="1">Cell membrane</location>
        <topology evidence="1">Multi-pass membrane protein</topology>
    </subcellularLocation>
</comment>
<dbReference type="EMBL" id="LT546645">
    <property type="protein sequence ID" value="SAI70766.1"/>
    <property type="molecule type" value="Genomic_DNA"/>
</dbReference>
<evidence type="ECO:0000313" key="7">
    <source>
        <dbReference type="EMBL" id="SAI70766.1"/>
    </source>
</evidence>
<evidence type="ECO:0000256" key="6">
    <source>
        <dbReference type="SAM" id="Phobius"/>
    </source>
</evidence>
<dbReference type="GeneID" id="56590301"/>
<feature type="transmembrane region" description="Helical" evidence="6">
    <location>
        <begin position="240"/>
        <end position="261"/>
    </location>
</feature>
<keyword evidence="4 6" id="KW-1133">Transmembrane helix</keyword>
<feature type="transmembrane region" description="Helical" evidence="6">
    <location>
        <begin position="364"/>
        <end position="384"/>
    </location>
</feature>
<dbReference type="KEGG" id="btrm:SAMEA390648702441"/>
<sequence length="431" mass="46234">MNQRRGSTTALARLFGSAIIDQAMLSAANLAAGLLLIRYASETQYGYYILAFNAMMLLTTLQGTFIGTPVVVRLPSLDAAARRQWMGSLLRDQLRLAARAGPLALAGIAGGWALGLLSAQTAAVAAAALLLILAALYREYLRGILLMYQRPQQVLAADVVYVLMLLGGVGLAVQGGQPASAALLAGALAALVCAALLRRRLGDEIDARAAPGRLREIARVGFWAASGGVIYWLFNQGYNFLTAATLDLAAVAALAATRLTLMPINLLLAGLQKQLAPLASGWVHAQGADRTLRRLLLFSLGLALFTLLFGAVLWWLREWIFLDVMRKDFAQRDALLLWWIALFVLMVLREPVMMLLVVRQRFRVLSGSALICALLALGVSYAGMLAWGPVGAAIGIVAGEACYGVVVGWLAWREARADRQGPARPEAARAE</sequence>
<protein>
    <submittedName>
        <fullName evidence="7">Capsular polysaccharide biosynthesis protein</fullName>
    </submittedName>
</protein>
<dbReference type="Proteomes" id="UP000076825">
    <property type="component" value="Chromosome 1"/>
</dbReference>
<name>A0A157NC31_9BORD</name>
<evidence type="ECO:0000256" key="1">
    <source>
        <dbReference type="ARBA" id="ARBA00004651"/>
    </source>
</evidence>
<dbReference type="PATRIC" id="fig|123899.6.peg.2428"/>
<dbReference type="RefSeq" id="WP_063492018.1">
    <property type="nucleotide sequence ID" value="NZ_CP016340.1"/>
</dbReference>
<dbReference type="PANTHER" id="PTHR30250:SF11">
    <property type="entry name" value="O-ANTIGEN TRANSPORTER-RELATED"/>
    <property type="match status" value="1"/>
</dbReference>
<feature type="transmembrane region" description="Helical" evidence="6">
    <location>
        <begin position="121"/>
        <end position="141"/>
    </location>
</feature>
<keyword evidence="5 6" id="KW-0472">Membrane</keyword>
<evidence type="ECO:0000256" key="4">
    <source>
        <dbReference type="ARBA" id="ARBA00022989"/>
    </source>
</evidence>
<dbReference type="OrthoDB" id="7056654at2"/>
<reference evidence="7 8" key="1">
    <citation type="submission" date="2016-04" db="EMBL/GenBank/DDBJ databases">
        <authorList>
            <consortium name="Pathogen Informatics"/>
        </authorList>
    </citation>
    <scope>NUCLEOTIDE SEQUENCE [LARGE SCALE GENOMIC DNA]</scope>
    <source>
        <strain evidence="7 8">H044680328</strain>
    </source>
</reference>
<feature type="transmembrane region" description="Helical" evidence="6">
    <location>
        <begin position="295"/>
        <end position="316"/>
    </location>
</feature>
<evidence type="ECO:0000313" key="8">
    <source>
        <dbReference type="Proteomes" id="UP000076825"/>
    </source>
</evidence>
<gene>
    <name evidence="7" type="ORF">SAMEA3906487_02441</name>
</gene>
<feature type="transmembrane region" description="Helical" evidence="6">
    <location>
        <begin position="336"/>
        <end position="357"/>
    </location>
</feature>
<organism evidence="7 8">
    <name type="scientific">Bordetella trematum</name>
    <dbReference type="NCBI Taxonomy" id="123899"/>
    <lineage>
        <taxon>Bacteria</taxon>
        <taxon>Pseudomonadati</taxon>
        <taxon>Pseudomonadota</taxon>
        <taxon>Betaproteobacteria</taxon>
        <taxon>Burkholderiales</taxon>
        <taxon>Alcaligenaceae</taxon>
        <taxon>Bordetella</taxon>
    </lineage>
</organism>
<accession>A0A157NC31</accession>
<feature type="transmembrane region" description="Helical" evidence="6">
    <location>
        <begin position="390"/>
        <end position="412"/>
    </location>
</feature>
<feature type="transmembrane region" description="Helical" evidence="6">
    <location>
        <begin position="179"/>
        <end position="197"/>
    </location>
</feature>
<feature type="transmembrane region" description="Helical" evidence="6">
    <location>
        <begin position="217"/>
        <end position="234"/>
    </location>
</feature>
<keyword evidence="3 6" id="KW-0812">Transmembrane</keyword>